<dbReference type="Proteomes" id="UP000015102">
    <property type="component" value="Unassembled WGS sequence"/>
</dbReference>
<organism evidence="2 3">
    <name type="scientific">Megaselia scalaris</name>
    <name type="common">Humpbacked fly</name>
    <name type="synonym">Phora scalaris</name>
    <dbReference type="NCBI Taxonomy" id="36166"/>
    <lineage>
        <taxon>Eukaryota</taxon>
        <taxon>Metazoa</taxon>
        <taxon>Ecdysozoa</taxon>
        <taxon>Arthropoda</taxon>
        <taxon>Hexapoda</taxon>
        <taxon>Insecta</taxon>
        <taxon>Pterygota</taxon>
        <taxon>Neoptera</taxon>
        <taxon>Endopterygota</taxon>
        <taxon>Diptera</taxon>
        <taxon>Brachycera</taxon>
        <taxon>Muscomorpha</taxon>
        <taxon>Platypezoidea</taxon>
        <taxon>Phoridae</taxon>
        <taxon>Megaseliini</taxon>
        <taxon>Megaselia</taxon>
    </lineage>
</organism>
<sequence length="73" mass="8523">MKFLRTSLKQNVQVSTTNFKESTGEIWRGHHRPSRDPMERKRGDYGHPSKHEFGVGFAVRGKARHLHKLLKNI</sequence>
<protein>
    <submittedName>
        <fullName evidence="2">Uncharacterized protein</fullName>
    </submittedName>
</protein>
<evidence type="ECO:0000256" key="1">
    <source>
        <dbReference type="SAM" id="MobiDB-lite"/>
    </source>
</evidence>
<reference evidence="2" key="2">
    <citation type="submission" date="2015-06" db="UniProtKB">
        <authorList>
            <consortium name="EnsemblMetazoa"/>
        </authorList>
    </citation>
    <scope>IDENTIFICATION</scope>
</reference>
<keyword evidence="3" id="KW-1185">Reference proteome</keyword>
<dbReference type="EMBL" id="CAQQ02027773">
    <property type="status" value="NOT_ANNOTATED_CDS"/>
    <property type="molecule type" value="Genomic_DNA"/>
</dbReference>
<feature type="compositionally biased region" description="Basic and acidic residues" evidence="1">
    <location>
        <begin position="34"/>
        <end position="49"/>
    </location>
</feature>
<feature type="region of interest" description="Disordered" evidence="1">
    <location>
        <begin position="23"/>
        <end position="49"/>
    </location>
</feature>
<evidence type="ECO:0000313" key="2">
    <source>
        <dbReference type="EnsemblMetazoa" id="MESCA003734-PA"/>
    </source>
</evidence>
<name>T1GJT0_MEGSC</name>
<accession>T1GJT0</accession>
<evidence type="ECO:0000313" key="3">
    <source>
        <dbReference type="Proteomes" id="UP000015102"/>
    </source>
</evidence>
<reference evidence="3" key="1">
    <citation type="submission" date="2013-02" db="EMBL/GenBank/DDBJ databases">
        <authorList>
            <person name="Hughes D."/>
        </authorList>
    </citation>
    <scope>NUCLEOTIDE SEQUENCE</scope>
    <source>
        <strain>Durham</strain>
        <strain evidence="3">NC isolate 2 -- Noor lab</strain>
    </source>
</reference>
<dbReference type="AlphaFoldDB" id="T1GJT0"/>
<dbReference type="EnsemblMetazoa" id="MESCA003734-RA">
    <property type="protein sequence ID" value="MESCA003734-PA"/>
    <property type="gene ID" value="MESCA003734"/>
</dbReference>
<dbReference type="EMBL" id="CAQQ02027772">
    <property type="status" value="NOT_ANNOTATED_CDS"/>
    <property type="molecule type" value="Genomic_DNA"/>
</dbReference>
<proteinExistence type="predicted"/>
<dbReference type="HOGENOM" id="CLU_2707641_0_0_1"/>